<evidence type="ECO:0000259" key="8">
    <source>
        <dbReference type="Pfam" id="PF08281"/>
    </source>
</evidence>
<dbReference type="InterPro" id="IPR039425">
    <property type="entry name" value="RNA_pol_sigma-70-like"/>
</dbReference>
<dbReference type="Pfam" id="PF08281">
    <property type="entry name" value="Sigma70_r4_2"/>
    <property type="match status" value="1"/>
</dbReference>
<dbReference type="GO" id="GO:0003677">
    <property type="term" value="F:DNA binding"/>
    <property type="evidence" value="ECO:0007669"/>
    <property type="project" value="UniProtKB-KW"/>
</dbReference>
<dbReference type="InterPro" id="IPR036388">
    <property type="entry name" value="WH-like_DNA-bd_sf"/>
</dbReference>
<dbReference type="OrthoDB" id="9784984at2"/>
<keyword evidence="5 6" id="KW-0804">Transcription</keyword>
<dbReference type="NCBIfam" id="TIGR02937">
    <property type="entry name" value="sigma70-ECF"/>
    <property type="match status" value="1"/>
</dbReference>
<accession>A0A5D4TLQ5</accession>
<evidence type="ECO:0000256" key="1">
    <source>
        <dbReference type="ARBA" id="ARBA00010641"/>
    </source>
</evidence>
<dbReference type="SUPFAM" id="SSF88946">
    <property type="entry name" value="Sigma2 domain of RNA polymerase sigma factors"/>
    <property type="match status" value="1"/>
</dbReference>
<evidence type="ECO:0000256" key="6">
    <source>
        <dbReference type="RuleBase" id="RU000716"/>
    </source>
</evidence>
<evidence type="ECO:0000256" key="3">
    <source>
        <dbReference type="ARBA" id="ARBA00023082"/>
    </source>
</evidence>
<keyword evidence="4 6" id="KW-0238">DNA-binding</keyword>
<dbReference type="GO" id="GO:0006950">
    <property type="term" value="P:response to stress"/>
    <property type="evidence" value="ECO:0007669"/>
    <property type="project" value="UniProtKB-ARBA"/>
</dbReference>
<dbReference type="InterPro" id="IPR000838">
    <property type="entry name" value="RNA_pol_sigma70_ECF_CS"/>
</dbReference>
<dbReference type="Gene3D" id="1.10.10.10">
    <property type="entry name" value="Winged helix-like DNA-binding domain superfamily/Winged helix DNA-binding domain"/>
    <property type="match status" value="1"/>
</dbReference>
<dbReference type="PANTHER" id="PTHR43133">
    <property type="entry name" value="RNA POLYMERASE ECF-TYPE SIGMA FACTO"/>
    <property type="match status" value="1"/>
</dbReference>
<evidence type="ECO:0000256" key="5">
    <source>
        <dbReference type="ARBA" id="ARBA00023163"/>
    </source>
</evidence>
<dbReference type="PROSITE" id="PS01063">
    <property type="entry name" value="SIGMA70_ECF"/>
    <property type="match status" value="1"/>
</dbReference>
<dbReference type="Gene3D" id="1.10.1740.10">
    <property type="match status" value="1"/>
</dbReference>
<keyword evidence="2 6" id="KW-0805">Transcription regulation</keyword>
<dbReference type="Pfam" id="PF04542">
    <property type="entry name" value="Sigma70_r2"/>
    <property type="match status" value="1"/>
</dbReference>
<protein>
    <recommendedName>
        <fullName evidence="6">RNA polymerase sigma factor</fullName>
    </recommendedName>
</protein>
<dbReference type="PANTHER" id="PTHR43133:SF60">
    <property type="entry name" value="RNA POLYMERASE SIGMA FACTOR SIGV"/>
    <property type="match status" value="1"/>
</dbReference>
<name>A0A5D4TLQ5_9BACI</name>
<evidence type="ECO:0000313" key="9">
    <source>
        <dbReference type="EMBL" id="TYS81139.1"/>
    </source>
</evidence>
<proteinExistence type="inferred from homology"/>
<dbReference type="InterPro" id="IPR013325">
    <property type="entry name" value="RNA_pol_sigma_r2"/>
</dbReference>
<keyword evidence="3 6" id="KW-0731">Sigma factor</keyword>
<dbReference type="SUPFAM" id="SSF88659">
    <property type="entry name" value="Sigma3 and sigma4 domains of RNA polymerase sigma factors"/>
    <property type="match status" value="1"/>
</dbReference>
<comment type="similarity">
    <text evidence="1 6">Belongs to the sigma-70 factor family. ECF subfamily.</text>
</comment>
<comment type="caution">
    <text evidence="9">The sequence shown here is derived from an EMBL/GenBank/DDBJ whole genome shotgun (WGS) entry which is preliminary data.</text>
</comment>
<dbReference type="InterPro" id="IPR007627">
    <property type="entry name" value="RNA_pol_sigma70_r2"/>
</dbReference>
<evidence type="ECO:0000313" key="10">
    <source>
        <dbReference type="Proteomes" id="UP000324269"/>
    </source>
</evidence>
<reference evidence="9 10" key="1">
    <citation type="submission" date="2019-08" db="EMBL/GenBank/DDBJ databases">
        <title>Bacillus genomes from the desert of Cuatro Cienegas, Coahuila.</title>
        <authorList>
            <person name="Olmedo-Alvarez G."/>
        </authorList>
    </citation>
    <scope>NUCLEOTIDE SEQUENCE [LARGE SCALE GENOMIC DNA]</scope>
    <source>
        <strain evidence="9 10">CH87b_3T</strain>
    </source>
</reference>
<dbReference type="InterPro" id="IPR013324">
    <property type="entry name" value="RNA_pol_sigma_r3/r4-like"/>
</dbReference>
<dbReference type="AlphaFoldDB" id="A0A5D4TLQ5"/>
<dbReference type="Proteomes" id="UP000324269">
    <property type="component" value="Unassembled WGS sequence"/>
</dbReference>
<evidence type="ECO:0000256" key="2">
    <source>
        <dbReference type="ARBA" id="ARBA00023015"/>
    </source>
</evidence>
<feature type="domain" description="RNA polymerase sigma-70 region 2" evidence="7">
    <location>
        <begin position="43"/>
        <end position="108"/>
    </location>
</feature>
<dbReference type="GO" id="GO:0006352">
    <property type="term" value="P:DNA-templated transcription initiation"/>
    <property type="evidence" value="ECO:0007669"/>
    <property type="project" value="InterPro"/>
</dbReference>
<organism evidence="9 10">
    <name type="scientific">Rossellomorea aquimaris</name>
    <dbReference type="NCBI Taxonomy" id="189382"/>
    <lineage>
        <taxon>Bacteria</taxon>
        <taxon>Bacillati</taxon>
        <taxon>Bacillota</taxon>
        <taxon>Bacilli</taxon>
        <taxon>Bacillales</taxon>
        <taxon>Bacillaceae</taxon>
        <taxon>Rossellomorea</taxon>
    </lineage>
</organism>
<dbReference type="InterPro" id="IPR014284">
    <property type="entry name" value="RNA_pol_sigma-70_dom"/>
</dbReference>
<evidence type="ECO:0000256" key="4">
    <source>
        <dbReference type="ARBA" id="ARBA00023125"/>
    </source>
</evidence>
<sequence length="207" mass="24611">MKQNPLHNRYINESIKGKGEKAVENEHLIERAKKGDLQAYSHLITYYSPIVERFAYQMGNSIADIPDITQEVFIRVYRFLDGFSYAKFTTWLYKITLNVSRDFKRKENQHNNRVKKIGNEPSENVITPQERILRQEEDRMLHECIQKLDGKYQLPIILYYFHEKKYEEMAEILSINLSTVKTRLLRGKNLLKKELEEAEKREGRLNG</sequence>
<dbReference type="CDD" id="cd06171">
    <property type="entry name" value="Sigma70_r4"/>
    <property type="match status" value="1"/>
</dbReference>
<dbReference type="InterPro" id="IPR013249">
    <property type="entry name" value="RNA_pol_sigma70_r4_t2"/>
</dbReference>
<dbReference type="GO" id="GO:0016987">
    <property type="term" value="F:sigma factor activity"/>
    <property type="evidence" value="ECO:0007669"/>
    <property type="project" value="UniProtKB-KW"/>
</dbReference>
<dbReference type="RefSeq" id="WP_148970726.1">
    <property type="nucleotide sequence ID" value="NZ_JBNIKW010000009.1"/>
</dbReference>
<feature type="domain" description="RNA polymerase sigma factor 70 region 4 type 2" evidence="8">
    <location>
        <begin position="139"/>
        <end position="189"/>
    </location>
</feature>
<evidence type="ECO:0000259" key="7">
    <source>
        <dbReference type="Pfam" id="PF04542"/>
    </source>
</evidence>
<gene>
    <name evidence="9" type="ORF">FZC85_19895</name>
</gene>
<dbReference type="EMBL" id="VTEZ01000008">
    <property type="protein sequence ID" value="TYS81139.1"/>
    <property type="molecule type" value="Genomic_DNA"/>
</dbReference>